<dbReference type="PANTHER" id="PTHR12784">
    <property type="entry name" value="STEERIN"/>
    <property type="match status" value="1"/>
</dbReference>
<proteinExistence type="predicted"/>
<dbReference type="PANTHER" id="PTHR12784:SF28">
    <property type="entry name" value="PROTEIN SICKIE"/>
    <property type="match status" value="1"/>
</dbReference>
<keyword evidence="2" id="KW-1185">Reference proteome</keyword>
<reference evidence="3" key="1">
    <citation type="submission" date="2022-11" db="UniProtKB">
        <authorList>
            <consortium name="WormBaseParasite"/>
        </authorList>
    </citation>
    <scope>IDENTIFICATION</scope>
</reference>
<keyword evidence="1" id="KW-0175">Coiled coil</keyword>
<sequence>MLAAKLACSVLSPVAPPASISNGNTIANNGAVTTVLMSRSMIEPEKRTLLLAAKAGLSSVMSGGASKSCHEQVLSSGHKIQGLGSVPENVTLIDHRMTNGIYAFGFASGLEICRVFWPPIILKDDFNLATSVRKSFFNRTVFRTRLGNEHYQLRTNLHNGSARGDPLEDAQPEALIQKLAINSSERSNNGIITSPDSVSICSTGRLTSHSLNVQYPNGVPDKSAIVEEVRGSSLSLASTSSSVYSGAVEEKYQSEIRKLHREVEVYREKVQTLTTQQTTYAHVVAAFEQSLKSMDKRVQSLTAVSEQKKHCEKNGL</sequence>
<evidence type="ECO:0000256" key="1">
    <source>
        <dbReference type="SAM" id="Coils"/>
    </source>
</evidence>
<organism evidence="2 3">
    <name type="scientific">Romanomermis culicivorax</name>
    <name type="common">Nematode worm</name>
    <dbReference type="NCBI Taxonomy" id="13658"/>
    <lineage>
        <taxon>Eukaryota</taxon>
        <taxon>Metazoa</taxon>
        <taxon>Ecdysozoa</taxon>
        <taxon>Nematoda</taxon>
        <taxon>Enoplea</taxon>
        <taxon>Dorylaimia</taxon>
        <taxon>Mermithida</taxon>
        <taxon>Mermithoidea</taxon>
        <taxon>Mermithidae</taxon>
        <taxon>Romanomermis</taxon>
    </lineage>
</organism>
<dbReference type="GO" id="GO:0022008">
    <property type="term" value="P:neurogenesis"/>
    <property type="evidence" value="ECO:0007669"/>
    <property type="project" value="InterPro"/>
</dbReference>
<evidence type="ECO:0000313" key="3">
    <source>
        <dbReference type="WBParaSite" id="nRc.2.0.1.t19614-RA"/>
    </source>
</evidence>
<dbReference type="Proteomes" id="UP000887565">
    <property type="component" value="Unplaced"/>
</dbReference>
<dbReference type="AlphaFoldDB" id="A0A915J0J0"/>
<protein>
    <submittedName>
        <fullName evidence="3">Uncharacterized protein</fullName>
    </submittedName>
</protein>
<accession>A0A915J0J0</accession>
<evidence type="ECO:0000313" key="2">
    <source>
        <dbReference type="Proteomes" id="UP000887565"/>
    </source>
</evidence>
<dbReference type="InterPro" id="IPR039041">
    <property type="entry name" value="Nav/unc-53"/>
</dbReference>
<feature type="coiled-coil region" evidence="1">
    <location>
        <begin position="249"/>
        <end position="276"/>
    </location>
</feature>
<name>A0A915J0J0_ROMCU</name>
<dbReference type="WBParaSite" id="nRc.2.0.1.t19614-RA">
    <property type="protein sequence ID" value="nRc.2.0.1.t19614-RA"/>
    <property type="gene ID" value="nRc.2.0.1.g19614"/>
</dbReference>